<dbReference type="PANTHER" id="PTHR32552:SF90">
    <property type="entry name" value="METAL-PSEUDOPALINE RECEPTOR CNTO"/>
    <property type="match status" value="1"/>
</dbReference>
<gene>
    <name evidence="17" type="ORF">CBP51_06415</name>
</gene>
<dbReference type="EMBL" id="NHNI01000001">
    <property type="protein sequence ID" value="OZY86647.1"/>
    <property type="molecule type" value="Genomic_DNA"/>
</dbReference>
<keyword evidence="9 12" id="KW-0472">Membrane</keyword>
<evidence type="ECO:0000256" key="12">
    <source>
        <dbReference type="PROSITE-ProRule" id="PRU01360"/>
    </source>
</evidence>
<dbReference type="AlphaFoldDB" id="A0A266Q9S8"/>
<evidence type="ECO:0000256" key="10">
    <source>
        <dbReference type="ARBA" id="ARBA00023170"/>
    </source>
</evidence>
<dbReference type="InterPro" id="IPR039426">
    <property type="entry name" value="TonB-dep_rcpt-like"/>
</dbReference>
<evidence type="ECO:0000256" key="6">
    <source>
        <dbReference type="ARBA" id="ARBA00022729"/>
    </source>
</evidence>
<evidence type="ECO:0000313" key="17">
    <source>
        <dbReference type="EMBL" id="OZY86647.1"/>
    </source>
</evidence>
<evidence type="ECO:0000259" key="15">
    <source>
        <dbReference type="Pfam" id="PF00593"/>
    </source>
</evidence>
<dbReference type="Gene3D" id="2.40.170.20">
    <property type="entry name" value="TonB-dependent receptor, beta-barrel domain"/>
    <property type="match status" value="1"/>
</dbReference>
<dbReference type="FunFam" id="2.170.130.10:FF:000001">
    <property type="entry name" value="Catecholate siderophore TonB-dependent receptor"/>
    <property type="match status" value="1"/>
</dbReference>
<dbReference type="PROSITE" id="PS52016">
    <property type="entry name" value="TONB_DEPENDENT_REC_3"/>
    <property type="match status" value="1"/>
</dbReference>
<dbReference type="InterPro" id="IPR010105">
    <property type="entry name" value="TonB_sidphr_rcpt"/>
</dbReference>
<evidence type="ECO:0000256" key="3">
    <source>
        <dbReference type="ARBA" id="ARBA00022448"/>
    </source>
</evidence>
<dbReference type="Pfam" id="PF00593">
    <property type="entry name" value="TonB_dep_Rec_b-barrel"/>
    <property type="match status" value="1"/>
</dbReference>
<keyword evidence="10 17" id="KW-0675">Receptor</keyword>
<evidence type="ECO:0000256" key="9">
    <source>
        <dbReference type="ARBA" id="ARBA00023136"/>
    </source>
</evidence>
<dbReference type="SUPFAM" id="SSF56935">
    <property type="entry name" value="Porins"/>
    <property type="match status" value="1"/>
</dbReference>
<evidence type="ECO:0000256" key="8">
    <source>
        <dbReference type="ARBA" id="ARBA00023077"/>
    </source>
</evidence>
<protein>
    <submittedName>
        <fullName evidence="17">TonB-dependent siderophore receptor</fullName>
    </submittedName>
</protein>
<organism evidence="17 18">
    <name type="scientific">Cellvibrio mixtus</name>
    <dbReference type="NCBI Taxonomy" id="39650"/>
    <lineage>
        <taxon>Bacteria</taxon>
        <taxon>Pseudomonadati</taxon>
        <taxon>Pseudomonadota</taxon>
        <taxon>Gammaproteobacteria</taxon>
        <taxon>Cellvibrionales</taxon>
        <taxon>Cellvibrionaceae</taxon>
        <taxon>Cellvibrio</taxon>
    </lineage>
</organism>
<dbReference type="FunFam" id="2.40.170.20:FF:000005">
    <property type="entry name" value="TonB-dependent siderophore receptor"/>
    <property type="match status" value="1"/>
</dbReference>
<reference evidence="18" key="1">
    <citation type="submission" date="2017-05" db="EMBL/GenBank/DDBJ databases">
        <authorList>
            <person name="Barney B.M."/>
        </authorList>
    </citation>
    <scope>NUCLEOTIDE SEQUENCE [LARGE SCALE GENOMIC DNA]</scope>
    <source>
        <strain evidence="18">PSBB022</strain>
    </source>
</reference>
<comment type="caution">
    <text evidence="17">The sequence shown here is derived from an EMBL/GenBank/DDBJ whole genome shotgun (WGS) entry which is preliminary data.</text>
</comment>
<evidence type="ECO:0000256" key="7">
    <source>
        <dbReference type="ARBA" id="ARBA00023065"/>
    </source>
</evidence>
<evidence type="ECO:0000256" key="11">
    <source>
        <dbReference type="ARBA" id="ARBA00023237"/>
    </source>
</evidence>
<keyword evidence="11 12" id="KW-0998">Cell outer membrane</keyword>
<feature type="domain" description="TonB-dependent receptor-like beta-barrel" evidence="15">
    <location>
        <begin position="233"/>
        <end position="677"/>
    </location>
</feature>
<dbReference type="GO" id="GO:0009279">
    <property type="term" value="C:cell outer membrane"/>
    <property type="evidence" value="ECO:0007669"/>
    <property type="project" value="UniProtKB-SubCell"/>
</dbReference>
<dbReference type="InterPro" id="IPR012910">
    <property type="entry name" value="Plug_dom"/>
</dbReference>
<feature type="signal peptide" evidence="14">
    <location>
        <begin position="1"/>
        <end position="34"/>
    </location>
</feature>
<dbReference type="InterPro" id="IPR037066">
    <property type="entry name" value="Plug_dom_sf"/>
</dbReference>
<feature type="domain" description="TonB-dependent receptor plug" evidence="16">
    <location>
        <begin position="58"/>
        <end position="160"/>
    </location>
</feature>
<dbReference type="Gene3D" id="2.170.130.10">
    <property type="entry name" value="TonB-dependent receptor, plug domain"/>
    <property type="match status" value="1"/>
</dbReference>
<sequence length="708" mass="78190">MLLTARPVFVKRSFIARACVISAPLFVISPVSLAAVPGQIEEVLVTSHQAYRGNVPSAELPQAIQVIDQSVFSDRAINRFQDVLDYSASISRQNDGGGLWDSFSLRGFPGNENMPSNYLINGFNAGRGFSGHRDTSNIEQVEILKGPGSALYGRSEPGGTINIITRKPEFAQEGYVKVTGGSFDQYRLEGDYTTGVTDKLALRINGAVQDFKSYRDYVESDKQVFTPSIKYLLDNNASLLYEAEYLKQDQLFDRGYVVLNNDFETVPRSRYLGEPGDGLTRISATGHQLTYQQTFANDWTFTSGIGYRESELNGFSSDAELARGRQSLYDGAGLLTRQRRYRDYESEDVSVRAEVSGSLTTGSFTHNLMLGIDAYDYDLFTLLGRYRGAKGSYALDIYHPEYGVAQPGVVNPLYANQETQKAVGIYLQDQVVLSSRWRALLGARLDDYEQKIHEQVTNQFNAAKDSRVSPRAGLVFLAAPWLNIYTSYSEGFVPQSGTDAYGRAFAPEESKSIELGAKIFVSDWQVTAAIFDAEKTNMLTTDPVNAGFSAALGKAGSTGFELDASGNITDGLSMIISYAYLDTRSLIDSVNIDWGVLVPEGSPLVNVPDHSLMLSLKQSFSIAQRNTSVGVRTRYISSRLGDTVNPDYRLPSYTLVSLFGDMDITRGVSAELVVDNLFDEVYVYNSYSPLWTLPGEPRAVRASVKFEF</sequence>
<dbReference type="GO" id="GO:0015344">
    <property type="term" value="F:siderophore uptake transmembrane transporter activity"/>
    <property type="evidence" value="ECO:0007669"/>
    <property type="project" value="TreeGrafter"/>
</dbReference>
<keyword evidence="7" id="KW-0406">Ion transport</keyword>
<dbReference type="PANTHER" id="PTHR32552">
    <property type="entry name" value="FERRICHROME IRON RECEPTOR-RELATED"/>
    <property type="match status" value="1"/>
</dbReference>
<keyword evidence="3 12" id="KW-0813">Transport</keyword>
<keyword evidence="6 14" id="KW-0732">Signal</keyword>
<dbReference type="GO" id="GO:0015891">
    <property type="term" value="P:siderophore transport"/>
    <property type="evidence" value="ECO:0007669"/>
    <property type="project" value="InterPro"/>
</dbReference>
<evidence type="ECO:0000259" key="16">
    <source>
        <dbReference type="Pfam" id="PF07715"/>
    </source>
</evidence>
<evidence type="ECO:0000256" key="4">
    <source>
        <dbReference type="ARBA" id="ARBA00022452"/>
    </source>
</evidence>
<evidence type="ECO:0000256" key="1">
    <source>
        <dbReference type="ARBA" id="ARBA00004571"/>
    </source>
</evidence>
<evidence type="ECO:0000256" key="2">
    <source>
        <dbReference type="ARBA" id="ARBA00009810"/>
    </source>
</evidence>
<keyword evidence="4 12" id="KW-1134">Transmembrane beta strand</keyword>
<accession>A0A266Q9S8</accession>
<dbReference type="GO" id="GO:0038023">
    <property type="term" value="F:signaling receptor activity"/>
    <property type="evidence" value="ECO:0007669"/>
    <property type="project" value="InterPro"/>
</dbReference>
<comment type="similarity">
    <text evidence="2 12 13">Belongs to the TonB-dependent receptor family.</text>
</comment>
<dbReference type="Pfam" id="PF07715">
    <property type="entry name" value="Plug"/>
    <property type="match status" value="1"/>
</dbReference>
<evidence type="ECO:0000256" key="5">
    <source>
        <dbReference type="ARBA" id="ARBA00022692"/>
    </source>
</evidence>
<evidence type="ECO:0000313" key="18">
    <source>
        <dbReference type="Proteomes" id="UP000216101"/>
    </source>
</evidence>
<proteinExistence type="inferred from homology"/>
<dbReference type="RefSeq" id="WP_094984270.1">
    <property type="nucleotide sequence ID" value="NZ_NHNI01000001.1"/>
</dbReference>
<evidence type="ECO:0000256" key="14">
    <source>
        <dbReference type="SAM" id="SignalP"/>
    </source>
</evidence>
<keyword evidence="5 12" id="KW-0812">Transmembrane</keyword>
<comment type="subcellular location">
    <subcellularLocation>
        <location evidence="1 12">Cell outer membrane</location>
        <topology evidence="1 12">Multi-pass membrane protein</topology>
    </subcellularLocation>
</comment>
<name>A0A266Q9S8_9GAMM</name>
<dbReference type="NCBIfam" id="TIGR01783">
    <property type="entry name" value="TonB-siderophor"/>
    <property type="match status" value="1"/>
</dbReference>
<evidence type="ECO:0000256" key="13">
    <source>
        <dbReference type="RuleBase" id="RU003357"/>
    </source>
</evidence>
<dbReference type="CDD" id="cd01347">
    <property type="entry name" value="ligand_gated_channel"/>
    <property type="match status" value="1"/>
</dbReference>
<dbReference type="InterPro" id="IPR000531">
    <property type="entry name" value="Beta-barrel_TonB"/>
</dbReference>
<dbReference type="InterPro" id="IPR036942">
    <property type="entry name" value="Beta-barrel_TonB_sf"/>
</dbReference>
<feature type="chain" id="PRO_5013329175" evidence="14">
    <location>
        <begin position="35"/>
        <end position="708"/>
    </location>
</feature>
<dbReference type="Proteomes" id="UP000216101">
    <property type="component" value="Unassembled WGS sequence"/>
</dbReference>
<keyword evidence="18" id="KW-1185">Reference proteome</keyword>
<keyword evidence="8 13" id="KW-0798">TonB box</keyword>